<sequence>MAKRKTKPVTLPPFAWNTDGDTGTKDAKGRPIRAPLARKAVELTAIEVRTLAENGETVERERVPVWRGKISGAVASLPETDREALAEYAFFVSHVGASSGASDPTSGGGGSRPTPTGPSLSRIEAAQALGRVHDALKGREIQAHPRGRALSFRRLIELLAVDEVSPTVIARKLDLKPKERPSRPAFAAVKGAIPIASAIVAAALGHRSDIRLD</sequence>
<reference evidence="2" key="1">
    <citation type="submission" date="2021-07" db="EMBL/GenBank/DDBJ databases">
        <title>Roseobacter insulae sp. nov., isolated from a tidal flat.</title>
        <authorList>
            <person name="Park S."/>
            <person name="Yoon J.-H."/>
        </authorList>
    </citation>
    <scope>NUCLEOTIDE SEQUENCE</scope>
    <source>
        <strain evidence="2">YSTF-M11</strain>
    </source>
</reference>
<evidence type="ECO:0000313" key="3">
    <source>
        <dbReference type="Proteomes" id="UP001138661"/>
    </source>
</evidence>
<dbReference type="EMBL" id="JAHXDN010000005">
    <property type="protein sequence ID" value="MBW4709588.1"/>
    <property type="molecule type" value="Genomic_DNA"/>
</dbReference>
<protein>
    <submittedName>
        <fullName evidence="2">Uncharacterized protein</fullName>
    </submittedName>
</protein>
<dbReference type="AlphaFoldDB" id="A0A9X1K3I0"/>
<evidence type="ECO:0000313" key="2">
    <source>
        <dbReference type="EMBL" id="MBW4709588.1"/>
    </source>
</evidence>
<proteinExistence type="predicted"/>
<keyword evidence="3" id="KW-1185">Reference proteome</keyword>
<gene>
    <name evidence="2" type="ORF">KX928_17515</name>
</gene>
<dbReference type="RefSeq" id="WP_219505307.1">
    <property type="nucleotide sequence ID" value="NZ_JAHXDN010000005.1"/>
</dbReference>
<name>A0A9X1K3I0_9RHOB</name>
<organism evidence="2 3">
    <name type="scientific">Roseobacter insulae</name>
    <dbReference type="NCBI Taxonomy" id="2859783"/>
    <lineage>
        <taxon>Bacteria</taxon>
        <taxon>Pseudomonadati</taxon>
        <taxon>Pseudomonadota</taxon>
        <taxon>Alphaproteobacteria</taxon>
        <taxon>Rhodobacterales</taxon>
        <taxon>Roseobacteraceae</taxon>
        <taxon>Roseobacter</taxon>
    </lineage>
</organism>
<feature type="region of interest" description="Disordered" evidence="1">
    <location>
        <begin position="1"/>
        <end position="33"/>
    </location>
</feature>
<dbReference type="Proteomes" id="UP001138661">
    <property type="component" value="Unassembled WGS sequence"/>
</dbReference>
<accession>A0A9X1K3I0</accession>
<feature type="region of interest" description="Disordered" evidence="1">
    <location>
        <begin position="99"/>
        <end position="119"/>
    </location>
</feature>
<comment type="caution">
    <text evidence="2">The sequence shown here is derived from an EMBL/GenBank/DDBJ whole genome shotgun (WGS) entry which is preliminary data.</text>
</comment>
<evidence type="ECO:0000256" key="1">
    <source>
        <dbReference type="SAM" id="MobiDB-lite"/>
    </source>
</evidence>